<dbReference type="RefSeq" id="WP_271430482.1">
    <property type="nucleotide sequence ID" value="NZ_JAQIOY010000001.1"/>
</dbReference>
<name>A0ABT4XME6_9RHOB</name>
<comment type="caution">
    <text evidence="1">The sequence shown here is derived from an EMBL/GenBank/DDBJ whole genome shotgun (WGS) entry which is preliminary data.</text>
</comment>
<keyword evidence="2" id="KW-1185">Reference proteome</keyword>
<dbReference type="EMBL" id="JAQIOY010000001">
    <property type="protein sequence ID" value="MDA7423111.1"/>
    <property type="molecule type" value="Genomic_DNA"/>
</dbReference>
<dbReference type="Proteomes" id="UP001210720">
    <property type="component" value="Unassembled WGS sequence"/>
</dbReference>
<dbReference type="Pfam" id="PF00300">
    <property type="entry name" value="His_Phos_1"/>
    <property type="match status" value="1"/>
</dbReference>
<dbReference type="SMART" id="SM00855">
    <property type="entry name" value="PGAM"/>
    <property type="match status" value="1"/>
</dbReference>
<reference evidence="1 2" key="1">
    <citation type="submission" date="2023-01" db="EMBL/GenBank/DDBJ databases">
        <title>Thalassococcus onchidii sp. nov., isolated from a marine invertebrate from the South China Sea.</title>
        <authorList>
            <person name="Xu S."/>
            <person name="Liu Z."/>
            <person name="Xu Y."/>
        </authorList>
    </citation>
    <scope>NUCLEOTIDE SEQUENCE [LARGE SCALE GENOMIC DNA]</scope>
    <source>
        <strain evidence="1 2">KCTC 32084</strain>
    </source>
</reference>
<accession>A0ABT4XME6</accession>
<dbReference type="PANTHER" id="PTHR47623">
    <property type="entry name" value="OS09G0287300 PROTEIN"/>
    <property type="match status" value="1"/>
</dbReference>
<protein>
    <submittedName>
        <fullName evidence="1">Histidine phosphatase family protein</fullName>
    </submittedName>
</protein>
<dbReference type="Gene3D" id="3.40.50.1240">
    <property type="entry name" value="Phosphoglycerate mutase-like"/>
    <property type="match status" value="1"/>
</dbReference>
<dbReference type="PANTHER" id="PTHR47623:SF1">
    <property type="entry name" value="OS09G0287300 PROTEIN"/>
    <property type="match status" value="1"/>
</dbReference>
<evidence type="ECO:0000313" key="1">
    <source>
        <dbReference type="EMBL" id="MDA7423111.1"/>
    </source>
</evidence>
<dbReference type="CDD" id="cd07067">
    <property type="entry name" value="HP_PGM_like"/>
    <property type="match status" value="1"/>
</dbReference>
<proteinExistence type="predicted"/>
<sequence>MKRLVLMRHAKSDWAFDRSDRDRPLNKRGRRSVPAVAEWLATRNHHPQEALVSSAERTRETWSLLGSDATVRFLDDLYLAEPEVMLDALFEATADTVLMIGHNPGIAELAHSLVNQTPDHPRFSDYPTCATLVVEFDVAAWSDIRPGTGRVLDFIVPRELT</sequence>
<dbReference type="SUPFAM" id="SSF53254">
    <property type="entry name" value="Phosphoglycerate mutase-like"/>
    <property type="match status" value="1"/>
</dbReference>
<dbReference type="InterPro" id="IPR029033">
    <property type="entry name" value="His_PPase_superfam"/>
</dbReference>
<organism evidence="1 2">
    <name type="scientific">Thalassococcus lentus</name>
    <dbReference type="NCBI Taxonomy" id="1210524"/>
    <lineage>
        <taxon>Bacteria</taxon>
        <taxon>Pseudomonadati</taxon>
        <taxon>Pseudomonadota</taxon>
        <taxon>Alphaproteobacteria</taxon>
        <taxon>Rhodobacterales</taxon>
        <taxon>Roseobacteraceae</taxon>
        <taxon>Thalassococcus</taxon>
    </lineage>
</organism>
<evidence type="ECO:0000313" key="2">
    <source>
        <dbReference type="Proteomes" id="UP001210720"/>
    </source>
</evidence>
<dbReference type="InterPro" id="IPR013078">
    <property type="entry name" value="His_Pase_superF_clade-1"/>
</dbReference>
<gene>
    <name evidence="1" type="ORF">PFY00_00100</name>
</gene>